<dbReference type="SUPFAM" id="SSF46689">
    <property type="entry name" value="Homeodomain-like"/>
    <property type="match status" value="1"/>
</dbReference>
<dbReference type="Pfam" id="PF13977">
    <property type="entry name" value="TetR_C_6"/>
    <property type="match status" value="1"/>
</dbReference>
<evidence type="ECO:0000256" key="6">
    <source>
        <dbReference type="SAM" id="MobiDB-lite"/>
    </source>
</evidence>
<gene>
    <name evidence="8" type="ORF">L1857_19220</name>
</gene>
<evidence type="ECO:0000313" key="8">
    <source>
        <dbReference type="EMBL" id="UQS24796.1"/>
    </source>
</evidence>
<reference evidence="8" key="1">
    <citation type="submission" date="2022-01" db="EMBL/GenBank/DDBJ databases">
        <title>PSI-footprinting approach for the identification of protein synthesis inhibitor producers.</title>
        <authorList>
            <person name="Handel F."/>
            <person name="Kulik A."/>
            <person name="Wex K.W."/>
            <person name="Berscheid A."/>
            <person name="Saur J.S."/>
            <person name="Winkler A."/>
            <person name="Wibberg D."/>
            <person name="Kalinowski J."/>
            <person name="Broetz-Oesterhelt H."/>
            <person name="Mast Y."/>
        </authorList>
    </citation>
    <scope>NUCLEOTIDE SEQUENCE</scope>
    <source>
        <strain evidence="8">KNN 49.3e</strain>
    </source>
</reference>
<accession>A0ABY4NXP3</accession>
<evidence type="ECO:0000313" key="9">
    <source>
        <dbReference type="Proteomes" id="UP000830158"/>
    </source>
</evidence>
<keyword evidence="4" id="KW-0804">Transcription</keyword>
<dbReference type="Proteomes" id="UP000830158">
    <property type="component" value="Chromosome"/>
</dbReference>
<evidence type="ECO:0000259" key="7">
    <source>
        <dbReference type="PROSITE" id="PS50977"/>
    </source>
</evidence>
<dbReference type="RefSeq" id="WP_094005531.1">
    <property type="nucleotide sequence ID" value="NZ_CP091196.1"/>
</dbReference>
<evidence type="ECO:0000256" key="1">
    <source>
        <dbReference type="ARBA" id="ARBA00022491"/>
    </source>
</evidence>
<protein>
    <submittedName>
        <fullName evidence="8">TetR/AcrR family transcriptional regulator</fullName>
    </submittedName>
</protein>
<sequence>MPRTVDHAERRAQIAEALVRVAGRDGLHAVTMRAVATEAGISLRLVQYYFETKAQLMLGALRHLERQSHQRWAQRLSDLPDPVSPREFIEAFLAEALPTDERSRVFHLVGTSYAVLAMTDPELAGEPFVAGVNDLERQLTEALARAASDGQLVPGADVATEVAHLLALNHGLGTSVLIGQRTVGGAEAVLCRHLDRLFRADPEPARTAPRGHRPKSSPAR</sequence>
<dbReference type="PROSITE" id="PS50977">
    <property type="entry name" value="HTH_TETR_2"/>
    <property type="match status" value="1"/>
</dbReference>
<dbReference type="InterPro" id="IPR009057">
    <property type="entry name" value="Homeodomain-like_sf"/>
</dbReference>
<evidence type="ECO:0000256" key="4">
    <source>
        <dbReference type="ARBA" id="ARBA00023163"/>
    </source>
</evidence>
<proteinExistence type="predicted"/>
<evidence type="ECO:0000256" key="5">
    <source>
        <dbReference type="PROSITE-ProRule" id="PRU00335"/>
    </source>
</evidence>
<feature type="domain" description="HTH tetR-type" evidence="7">
    <location>
        <begin position="8"/>
        <end position="68"/>
    </location>
</feature>
<keyword evidence="3 5" id="KW-0238">DNA-binding</keyword>
<dbReference type="Pfam" id="PF00440">
    <property type="entry name" value="TetR_N"/>
    <property type="match status" value="1"/>
</dbReference>
<dbReference type="InterPro" id="IPR001647">
    <property type="entry name" value="HTH_TetR"/>
</dbReference>
<dbReference type="EMBL" id="CP091196">
    <property type="protein sequence ID" value="UQS24796.1"/>
    <property type="molecule type" value="Genomic_DNA"/>
</dbReference>
<dbReference type="PANTHER" id="PTHR47506:SF1">
    <property type="entry name" value="HTH-TYPE TRANSCRIPTIONAL REGULATOR YJDC"/>
    <property type="match status" value="1"/>
</dbReference>
<organism evidence="8 9">
    <name type="scientific">Amycolatopsis thermalba</name>
    <dbReference type="NCBI Taxonomy" id="944492"/>
    <lineage>
        <taxon>Bacteria</taxon>
        <taxon>Bacillati</taxon>
        <taxon>Actinomycetota</taxon>
        <taxon>Actinomycetes</taxon>
        <taxon>Pseudonocardiales</taxon>
        <taxon>Pseudonocardiaceae</taxon>
        <taxon>Amycolatopsis</taxon>
    </lineage>
</organism>
<feature type="DNA-binding region" description="H-T-H motif" evidence="5">
    <location>
        <begin position="31"/>
        <end position="50"/>
    </location>
</feature>
<keyword evidence="2" id="KW-0805">Transcription regulation</keyword>
<dbReference type="Gene3D" id="1.10.357.10">
    <property type="entry name" value="Tetracycline Repressor, domain 2"/>
    <property type="match status" value="1"/>
</dbReference>
<keyword evidence="9" id="KW-1185">Reference proteome</keyword>
<dbReference type="InterPro" id="IPR039538">
    <property type="entry name" value="BetI_C"/>
</dbReference>
<dbReference type="SUPFAM" id="SSF48498">
    <property type="entry name" value="Tetracyclin repressor-like, C-terminal domain"/>
    <property type="match status" value="1"/>
</dbReference>
<evidence type="ECO:0000256" key="2">
    <source>
        <dbReference type="ARBA" id="ARBA00023015"/>
    </source>
</evidence>
<dbReference type="InterPro" id="IPR036271">
    <property type="entry name" value="Tet_transcr_reg_TetR-rel_C_sf"/>
</dbReference>
<evidence type="ECO:0000256" key="3">
    <source>
        <dbReference type="ARBA" id="ARBA00023125"/>
    </source>
</evidence>
<dbReference type="PANTHER" id="PTHR47506">
    <property type="entry name" value="TRANSCRIPTIONAL REGULATORY PROTEIN"/>
    <property type="match status" value="1"/>
</dbReference>
<keyword evidence="1" id="KW-0678">Repressor</keyword>
<feature type="region of interest" description="Disordered" evidence="6">
    <location>
        <begin position="201"/>
        <end position="220"/>
    </location>
</feature>
<name>A0ABY4NXP3_9PSEU</name>
<feature type="compositionally biased region" description="Basic residues" evidence="6">
    <location>
        <begin position="209"/>
        <end position="220"/>
    </location>
</feature>